<dbReference type="RefSeq" id="XP_014177373.1">
    <property type="nucleotide sequence ID" value="XM_014321898.1"/>
</dbReference>
<dbReference type="Pfam" id="PF18126">
    <property type="entry name" value="Mitoc_mL59"/>
    <property type="match status" value="1"/>
</dbReference>
<reference evidence="2 3" key="1">
    <citation type="journal article" date="2012" name="Eukaryot. Cell">
        <title>Draft genome sequence of CBS 2479, the standard type strain of Trichosporon asahii.</title>
        <authorList>
            <person name="Yang R.Y."/>
            <person name="Li H.T."/>
            <person name="Zhu H."/>
            <person name="Zhou G.P."/>
            <person name="Wang M."/>
            <person name="Wang L."/>
        </authorList>
    </citation>
    <scope>NUCLEOTIDE SEQUENCE [LARGE SCALE GENOMIC DNA]</scope>
    <source>
        <strain evidence="3">ATCC 90039 / CBS 2479 / JCM 2466 / KCTC 7840 / NCYC 2677 / UAMH 7654</strain>
    </source>
</reference>
<evidence type="ECO:0000259" key="1">
    <source>
        <dbReference type="Pfam" id="PF18126"/>
    </source>
</evidence>
<dbReference type="GO" id="GO:0005762">
    <property type="term" value="C:mitochondrial large ribosomal subunit"/>
    <property type="evidence" value="ECO:0007669"/>
    <property type="project" value="InterPro"/>
</dbReference>
<dbReference type="OrthoDB" id="18529at2759"/>
<feature type="domain" description="Large ribosomal subunit protein mL59" evidence="1">
    <location>
        <begin position="29"/>
        <end position="164"/>
    </location>
</feature>
<protein>
    <recommendedName>
        <fullName evidence="1">Large ribosomal subunit protein mL59 domain-containing protein</fullName>
    </recommendedName>
</protein>
<sequence>MFGLSRRMFSTTARVANQIAQSPAHVTPDVLPPVLVRLIQRSIAGREDAKSIDLPNPFLPSKPNGSWCPAWIPRRRQKQLLQLYPAHLLPPSPINPVEPVPVQWPSGTVINWVGEYKPKEYKSIYANRRQLFKGHKRERERAERKAEVDGRLETMDARIAEWKAEVAENKANSRSTLPF</sequence>
<dbReference type="InterPro" id="IPR040922">
    <property type="entry name" value="Ribosomal_mL59_dom"/>
</dbReference>
<dbReference type="Proteomes" id="UP000002748">
    <property type="component" value="Unassembled WGS sequence"/>
</dbReference>
<evidence type="ECO:0000313" key="2">
    <source>
        <dbReference type="EMBL" id="EJT46262.1"/>
    </source>
</evidence>
<organism evidence="2 3">
    <name type="scientific">Trichosporon asahii var. asahii (strain ATCC 90039 / CBS 2479 / JCM 2466 / KCTC 7840 / NBRC 103889/ NCYC 2677 / UAMH 7654)</name>
    <name type="common">Yeast</name>
    <dbReference type="NCBI Taxonomy" id="1186058"/>
    <lineage>
        <taxon>Eukaryota</taxon>
        <taxon>Fungi</taxon>
        <taxon>Dikarya</taxon>
        <taxon>Basidiomycota</taxon>
        <taxon>Agaricomycotina</taxon>
        <taxon>Tremellomycetes</taxon>
        <taxon>Trichosporonales</taxon>
        <taxon>Trichosporonaceae</taxon>
        <taxon>Trichosporon</taxon>
    </lineage>
</organism>
<dbReference type="PANTHER" id="PTHR28041">
    <property type="entry name" value="54S RIBOSOMAL PROTEIN L25, MITOCHONDRIAL"/>
    <property type="match status" value="1"/>
</dbReference>
<dbReference type="AlphaFoldDB" id="J6EU06"/>
<dbReference type="KEGG" id="tasa:A1Q1_05091"/>
<dbReference type="VEuPathDB" id="FungiDB:A1Q1_05091"/>
<dbReference type="InterPro" id="IPR037507">
    <property type="entry name" value="Ribosomal_mL59"/>
</dbReference>
<dbReference type="EMBL" id="ALBS01000297">
    <property type="protein sequence ID" value="EJT46262.1"/>
    <property type="molecule type" value="Genomic_DNA"/>
</dbReference>
<gene>
    <name evidence="2" type="ORF">A1Q1_05091</name>
</gene>
<name>J6EU06_TRIAS</name>
<proteinExistence type="predicted"/>
<evidence type="ECO:0000313" key="3">
    <source>
        <dbReference type="Proteomes" id="UP000002748"/>
    </source>
</evidence>
<dbReference type="GO" id="GO:0003735">
    <property type="term" value="F:structural constituent of ribosome"/>
    <property type="evidence" value="ECO:0007669"/>
    <property type="project" value="InterPro"/>
</dbReference>
<dbReference type="HOGENOM" id="CLU_1504510_0_0_1"/>
<dbReference type="GeneID" id="25988603"/>
<accession>J6EU06</accession>
<dbReference type="PANTHER" id="PTHR28041:SF1">
    <property type="entry name" value="LARGE RIBOSOMAL SUBUNIT PROTEIN ML59"/>
    <property type="match status" value="1"/>
</dbReference>
<comment type="caution">
    <text evidence="2">The sequence shown here is derived from an EMBL/GenBank/DDBJ whole genome shotgun (WGS) entry which is preliminary data.</text>
</comment>